<keyword evidence="1" id="KW-0732">Signal</keyword>
<name>A0ABT0UBF7_9BACT</name>
<sequence>MAAASFSRRQWLAASGGTMAAALLNPNGAFAQTGSAVSDSAATENSHEPTYSESKSFDWQFGMTLRTPVTFTNGLATFPIPMDWPEQTVTIGTRDVSQQVSHLQVRDLPGGARQVVVGIARMTANSSLNVLLNYRIEKRNIIAPTDTGSLVIPTRAPREMRSYLGTSPMIDSTHTLIRSLSRQLASEAEGDESAWQTVRRIYDCVREKVAYTEGPIRNASEALKDGKGDCEDMTSLFVALCRNAQIPARMVWIPGHCYPEFYLERDGGGNDSGCWYPCQAAGTEQFGEMQEERPILQKGDRFKVPEQRQIVRYVSEFFRCDRLGKGSPRIDFVRELKS</sequence>
<evidence type="ECO:0000313" key="3">
    <source>
        <dbReference type="EMBL" id="MCM2374121.1"/>
    </source>
</evidence>
<dbReference type="Gene3D" id="3.10.620.30">
    <property type="match status" value="1"/>
</dbReference>
<feature type="domain" description="Transglutaminase-like" evidence="2">
    <location>
        <begin position="222"/>
        <end position="282"/>
    </location>
</feature>
<accession>A0ABT0UBF7</accession>
<dbReference type="RefSeq" id="WP_250931997.1">
    <property type="nucleotide sequence ID" value="NZ_JAMQBK010000078.1"/>
</dbReference>
<feature type="signal peptide" evidence="1">
    <location>
        <begin position="1"/>
        <end position="31"/>
    </location>
</feature>
<dbReference type="SMART" id="SM00460">
    <property type="entry name" value="TGc"/>
    <property type="match status" value="1"/>
</dbReference>
<keyword evidence="4" id="KW-1185">Reference proteome</keyword>
<evidence type="ECO:0000256" key="1">
    <source>
        <dbReference type="SAM" id="SignalP"/>
    </source>
</evidence>
<dbReference type="Proteomes" id="UP001202961">
    <property type="component" value="Unassembled WGS sequence"/>
</dbReference>
<dbReference type="InterPro" id="IPR002931">
    <property type="entry name" value="Transglutaminase-like"/>
</dbReference>
<proteinExistence type="predicted"/>
<dbReference type="PANTHER" id="PTHR33490:SF3">
    <property type="entry name" value="CONSERVED INTEGRAL MEMBRANE PROTEIN"/>
    <property type="match status" value="1"/>
</dbReference>
<dbReference type="Pfam" id="PF01841">
    <property type="entry name" value="Transglut_core"/>
    <property type="match status" value="1"/>
</dbReference>
<comment type="caution">
    <text evidence="3">The sequence shown here is derived from an EMBL/GenBank/DDBJ whole genome shotgun (WGS) entry which is preliminary data.</text>
</comment>
<organism evidence="3 4">
    <name type="scientific">Aporhodopirellula aestuarii</name>
    <dbReference type="NCBI Taxonomy" id="2950107"/>
    <lineage>
        <taxon>Bacteria</taxon>
        <taxon>Pseudomonadati</taxon>
        <taxon>Planctomycetota</taxon>
        <taxon>Planctomycetia</taxon>
        <taxon>Pirellulales</taxon>
        <taxon>Pirellulaceae</taxon>
        <taxon>Aporhodopirellula</taxon>
    </lineage>
</organism>
<dbReference type="EMBL" id="JAMQBK010000078">
    <property type="protein sequence ID" value="MCM2374121.1"/>
    <property type="molecule type" value="Genomic_DNA"/>
</dbReference>
<evidence type="ECO:0000259" key="2">
    <source>
        <dbReference type="SMART" id="SM00460"/>
    </source>
</evidence>
<dbReference type="SUPFAM" id="SSF54001">
    <property type="entry name" value="Cysteine proteinases"/>
    <property type="match status" value="1"/>
</dbReference>
<dbReference type="PROSITE" id="PS51318">
    <property type="entry name" value="TAT"/>
    <property type="match status" value="1"/>
</dbReference>
<gene>
    <name evidence="3" type="ORF">NB063_26195</name>
</gene>
<dbReference type="InterPro" id="IPR006311">
    <property type="entry name" value="TAT_signal"/>
</dbReference>
<feature type="chain" id="PRO_5046900089" evidence="1">
    <location>
        <begin position="32"/>
        <end position="338"/>
    </location>
</feature>
<protein>
    <submittedName>
        <fullName evidence="3">Transglutaminase-like domain-containing protein</fullName>
    </submittedName>
</protein>
<evidence type="ECO:0000313" key="4">
    <source>
        <dbReference type="Proteomes" id="UP001202961"/>
    </source>
</evidence>
<dbReference type="InterPro" id="IPR038765">
    <property type="entry name" value="Papain-like_cys_pep_sf"/>
</dbReference>
<dbReference type="PANTHER" id="PTHR33490">
    <property type="entry name" value="BLR5614 PROTEIN-RELATED"/>
    <property type="match status" value="1"/>
</dbReference>
<reference evidence="3 4" key="1">
    <citation type="journal article" date="2022" name="Syst. Appl. Microbiol.">
        <title>Rhodopirellula aestuarii sp. nov., a novel member of the genus Rhodopirellula isolated from brackish sediments collected in the Tagus River estuary, Portugal.</title>
        <authorList>
            <person name="Vitorino I.R."/>
            <person name="Klimek D."/>
            <person name="Calusinska M."/>
            <person name="Lobo-da-Cunha A."/>
            <person name="Vasconcelos V."/>
            <person name="Lage O.M."/>
        </authorList>
    </citation>
    <scope>NUCLEOTIDE SEQUENCE [LARGE SCALE GENOMIC DNA]</scope>
    <source>
        <strain evidence="3 4">ICT_H3.1</strain>
    </source>
</reference>